<name>A0A3B0YBM0_9ZZZZ</name>
<organism evidence="1">
    <name type="scientific">hydrothermal vent metagenome</name>
    <dbReference type="NCBI Taxonomy" id="652676"/>
    <lineage>
        <taxon>unclassified sequences</taxon>
        <taxon>metagenomes</taxon>
        <taxon>ecological metagenomes</taxon>
    </lineage>
</organism>
<accession>A0A3B0YBM0</accession>
<proteinExistence type="predicted"/>
<evidence type="ECO:0000313" key="1">
    <source>
        <dbReference type="EMBL" id="VAW66064.1"/>
    </source>
</evidence>
<reference evidence="1" key="1">
    <citation type="submission" date="2018-06" db="EMBL/GenBank/DDBJ databases">
        <authorList>
            <person name="Zhirakovskaya E."/>
        </authorList>
    </citation>
    <scope>NUCLEOTIDE SEQUENCE</scope>
</reference>
<gene>
    <name evidence="1" type="ORF">MNBD_GAMMA11-2025</name>
</gene>
<dbReference type="EMBL" id="UOFG01000262">
    <property type="protein sequence ID" value="VAW66064.1"/>
    <property type="molecule type" value="Genomic_DNA"/>
</dbReference>
<dbReference type="AlphaFoldDB" id="A0A3B0YBM0"/>
<sequence>MNSMHLLYVAKLPMKDCNYINDFSLMYGSDKGVAKREECLFNSEVDLVKKYTKNFVKKIRLRFYIHKAKASIGISD</sequence>
<protein>
    <submittedName>
        <fullName evidence="1">Uncharacterized protein</fullName>
    </submittedName>
</protein>